<dbReference type="RefSeq" id="WP_264242445.1">
    <property type="nucleotide sequence ID" value="NZ_CP107567.1"/>
</dbReference>
<evidence type="ECO:0000313" key="2">
    <source>
        <dbReference type="Proteomes" id="UP001163878"/>
    </source>
</evidence>
<protein>
    <submittedName>
        <fullName evidence="1">Uncharacterized protein</fullName>
    </submittedName>
</protein>
<organism evidence="1 2">
    <name type="scientific">Streptomyces peucetius</name>
    <dbReference type="NCBI Taxonomy" id="1950"/>
    <lineage>
        <taxon>Bacteria</taxon>
        <taxon>Bacillati</taxon>
        <taxon>Actinomycetota</taxon>
        <taxon>Actinomycetes</taxon>
        <taxon>Kitasatosporales</taxon>
        <taxon>Streptomycetaceae</taxon>
        <taxon>Streptomyces</taxon>
    </lineage>
</organism>
<keyword evidence="2" id="KW-1185">Reference proteome</keyword>
<name>A0ABY6I2W7_STRPE</name>
<reference evidence="1" key="1">
    <citation type="submission" date="2022-10" db="EMBL/GenBank/DDBJ databases">
        <title>Cytochrome P450 Catalyzes Benzene Ring Formation in the Biosynthesis of Trialkyl-Substituted Aromatic Polyketides.</title>
        <authorList>
            <person name="Zhao E."/>
            <person name="Ge H."/>
        </authorList>
    </citation>
    <scope>NUCLEOTIDE SEQUENCE</scope>
    <source>
        <strain evidence="1">NA0869</strain>
    </source>
</reference>
<accession>A0ABY6I2W7</accession>
<gene>
    <name evidence="1" type="ORF">OGH68_06980</name>
</gene>
<proteinExistence type="predicted"/>
<dbReference type="Proteomes" id="UP001163878">
    <property type="component" value="Chromosome"/>
</dbReference>
<dbReference type="EMBL" id="CP107567">
    <property type="protein sequence ID" value="UYQ61238.1"/>
    <property type="molecule type" value="Genomic_DNA"/>
</dbReference>
<evidence type="ECO:0000313" key="1">
    <source>
        <dbReference type="EMBL" id="UYQ61238.1"/>
    </source>
</evidence>
<sequence>MRVDPRDGTARRVGLGGLTIPFGDGQLLGRHLCIVQQQLNQVDVVRLNAAGTEGGPIARITDPRFRIPTTAAARGDRICLPNARFDVPPTPDTEYDAVAVEQV</sequence>